<name>A0ACB8BW80_9AGAM</name>
<comment type="caution">
    <text evidence="1">The sequence shown here is derived from an EMBL/GenBank/DDBJ whole genome shotgun (WGS) entry which is preliminary data.</text>
</comment>
<accession>A0ACB8BW80</accession>
<evidence type="ECO:0000313" key="1">
    <source>
        <dbReference type="EMBL" id="KAH7929722.1"/>
    </source>
</evidence>
<dbReference type="Proteomes" id="UP000790709">
    <property type="component" value="Unassembled WGS sequence"/>
</dbReference>
<proteinExistence type="predicted"/>
<keyword evidence="2" id="KW-1185">Reference proteome</keyword>
<protein>
    <submittedName>
        <fullName evidence="1">Uncharacterized protein</fullName>
    </submittedName>
</protein>
<dbReference type="EMBL" id="MU266338">
    <property type="protein sequence ID" value="KAH7929722.1"/>
    <property type="molecule type" value="Genomic_DNA"/>
</dbReference>
<evidence type="ECO:0000313" key="2">
    <source>
        <dbReference type="Proteomes" id="UP000790709"/>
    </source>
</evidence>
<sequence length="309" mass="35186">MAVTQTYTGIPPFFFDPSIEANACTCELGPSPCQECKGLATEEPPAPAFVHTRRFDPFAEDESLDTVPTWQKDIDSELCLVFKEAFLANYPPDETAMRILRILGEPTKENIRILALEFFLHWSRFQFRTLNSNEYAMNVAIVADRLATGLARYSPTARLDFEVELSSVCVDRFQLAWHWFVNNTCGQVAPRHRRSLLLRVISILTMLSHLFRAGAIQRQPILRTLGFLSDFIPRHDAIASIYTFLLQLGFSVYANVGIPFIRDIIARLDSHITRLVPSDPVVQLVLALKFLVGEWHKTQFTLSLGRVRR</sequence>
<organism evidence="1 2">
    <name type="scientific">Leucogyrophana mollusca</name>
    <dbReference type="NCBI Taxonomy" id="85980"/>
    <lineage>
        <taxon>Eukaryota</taxon>
        <taxon>Fungi</taxon>
        <taxon>Dikarya</taxon>
        <taxon>Basidiomycota</taxon>
        <taxon>Agaricomycotina</taxon>
        <taxon>Agaricomycetes</taxon>
        <taxon>Agaricomycetidae</taxon>
        <taxon>Boletales</taxon>
        <taxon>Boletales incertae sedis</taxon>
        <taxon>Leucogyrophana</taxon>
    </lineage>
</organism>
<gene>
    <name evidence="1" type="ORF">BV22DRAFT_106013</name>
</gene>
<reference evidence="1" key="1">
    <citation type="journal article" date="2021" name="New Phytol.">
        <title>Evolutionary innovations through gain and loss of genes in the ectomycorrhizal Boletales.</title>
        <authorList>
            <person name="Wu G."/>
            <person name="Miyauchi S."/>
            <person name="Morin E."/>
            <person name="Kuo A."/>
            <person name="Drula E."/>
            <person name="Varga T."/>
            <person name="Kohler A."/>
            <person name="Feng B."/>
            <person name="Cao Y."/>
            <person name="Lipzen A."/>
            <person name="Daum C."/>
            <person name="Hundley H."/>
            <person name="Pangilinan J."/>
            <person name="Johnson J."/>
            <person name="Barry K."/>
            <person name="LaButti K."/>
            <person name="Ng V."/>
            <person name="Ahrendt S."/>
            <person name="Min B."/>
            <person name="Choi I.G."/>
            <person name="Park H."/>
            <person name="Plett J.M."/>
            <person name="Magnuson J."/>
            <person name="Spatafora J.W."/>
            <person name="Nagy L.G."/>
            <person name="Henrissat B."/>
            <person name="Grigoriev I.V."/>
            <person name="Yang Z.L."/>
            <person name="Xu J."/>
            <person name="Martin F.M."/>
        </authorList>
    </citation>
    <scope>NUCLEOTIDE SEQUENCE</scope>
    <source>
        <strain evidence="1">KUC20120723A-06</strain>
    </source>
</reference>